<organism evidence="2 3">
    <name type="scientific">Ekhidna lutea</name>
    <dbReference type="NCBI Taxonomy" id="447679"/>
    <lineage>
        <taxon>Bacteria</taxon>
        <taxon>Pseudomonadati</taxon>
        <taxon>Bacteroidota</taxon>
        <taxon>Cytophagia</taxon>
        <taxon>Cytophagales</taxon>
        <taxon>Reichenbachiellaceae</taxon>
        <taxon>Ekhidna</taxon>
    </lineage>
</organism>
<gene>
    <name evidence="2" type="ORF">SAMN05421640_3563</name>
</gene>
<keyword evidence="1" id="KW-0812">Transmembrane</keyword>
<dbReference type="AlphaFoldDB" id="A0A239M348"/>
<dbReference type="OrthoDB" id="6073502at2"/>
<keyword evidence="1" id="KW-1133">Transmembrane helix</keyword>
<reference evidence="2 3" key="1">
    <citation type="submission" date="2017-06" db="EMBL/GenBank/DDBJ databases">
        <authorList>
            <person name="Kim H.J."/>
            <person name="Triplett B.A."/>
        </authorList>
    </citation>
    <scope>NUCLEOTIDE SEQUENCE [LARGE SCALE GENOMIC DNA]</scope>
    <source>
        <strain evidence="2 3">DSM 19307</strain>
    </source>
</reference>
<keyword evidence="3" id="KW-1185">Reference proteome</keyword>
<evidence type="ECO:0000256" key="1">
    <source>
        <dbReference type="SAM" id="Phobius"/>
    </source>
</evidence>
<evidence type="ECO:0000313" key="3">
    <source>
        <dbReference type="Proteomes" id="UP000198393"/>
    </source>
</evidence>
<proteinExistence type="predicted"/>
<dbReference type="RefSeq" id="WP_089358231.1">
    <property type="nucleotide sequence ID" value="NZ_FZPD01000006.1"/>
</dbReference>
<keyword evidence="1" id="KW-0472">Membrane</keyword>
<accession>A0A239M348</accession>
<dbReference type="EMBL" id="FZPD01000006">
    <property type="protein sequence ID" value="SNT36384.1"/>
    <property type="molecule type" value="Genomic_DNA"/>
</dbReference>
<evidence type="ECO:0000313" key="2">
    <source>
        <dbReference type="EMBL" id="SNT36384.1"/>
    </source>
</evidence>
<name>A0A239M348_EKHLU</name>
<protein>
    <submittedName>
        <fullName evidence="2">SPFH domain / Band 7 family protein</fullName>
    </submittedName>
</protein>
<dbReference type="Proteomes" id="UP000198393">
    <property type="component" value="Unassembled WGS sequence"/>
</dbReference>
<feature type="transmembrane region" description="Helical" evidence="1">
    <location>
        <begin position="49"/>
        <end position="68"/>
    </location>
</feature>
<sequence length="451" mass="51133">MILLGILIILFGLFMFYLRPQLSDQDQFEDGVLIRRKAPPFFLMFTKKISLFIAGTGFMVAMLPYLFFWAEPGYQYFLVYPTGHSDVVMNQGIKFRGFAKVVPWQKYIDVKVTDPDDEVKDIEGLMKPIPIRFIDQVTAEVKISGRFQLPTVEEDFITLAIKYRTMDNLVQNTLIPTIREQTNNTGYMYAAQDYISGEAQSFRQTLDEQLKDGAYAVIKIEHKDTVFNEVQKTNTDRAIKEIRTSYTVEKVLENGLPKRIPHELTENNIIVSQVIVDDVVLEPIFKQRLEAQRDESAKRQIEQQKVETAKAAQARIIAEGERDKAGERVAQEKEQVKQLIAIETKLKQERTNKELAAIALETERLKAQQKKVSADAKAYENAKLVIAGLTPQERAEWQYKTSVGVAAELSKLTFPQTMIIGGEDSGGTPLESLIGAAMAKQLTTDNSNFSN</sequence>